<dbReference type="InterPro" id="IPR001320">
    <property type="entry name" value="Iontro_rcpt_C"/>
</dbReference>
<dbReference type="SMART" id="SM00062">
    <property type="entry name" value="PBPb"/>
    <property type="match status" value="1"/>
</dbReference>
<reference evidence="8 9" key="1">
    <citation type="submission" date="2019-09" db="EMBL/GenBank/DDBJ databases">
        <authorList>
            <person name="Li Y."/>
        </authorList>
    </citation>
    <scope>NUCLEOTIDE SEQUENCE [LARGE SCALE GENOMIC DNA]</scope>
    <source>
        <strain evidence="8 9">L3-3HA</strain>
    </source>
</reference>
<dbReference type="Gene3D" id="3.40.190.10">
    <property type="entry name" value="Periplasmic binding protein-like II"/>
    <property type="match status" value="2"/>
</dbReference>
<evidence type="ECO:0000313" key="9">
    <source>
        <dbReference type="Proteomes" id="UP000335415"/>
    </source>
</evidence>
<dbReference type="Proteomes" id="UP000335415">
    <property type="component" value="Unassembled WGS sequence"/>
</dbReference>
<dbReference type="InterPro" id="IPR001638">
    <property type="entry name" value="Solute-binding_3/MltF_N"/>
</dbReference>
<evidence type="ECO:0000256" key="2">
    <source>
        <dbReference type="ARBA" id="ARBA00010333"/>
    </source>
</evidence>
<feature type="domain" description="Solute-binding protein family 3/N-terminal" evidence="6">
    <location>
        <begin position="34"/>
        <end position="265"/>
    </location>
</feature>
<comment type="similarity">
    <text evidence="2 4">Belongs to the bacterial solute-binding protein 3 family.</text>
</comment>
<evidence type="ECO:0000313" key="8">
    <source>
        <dbReference type="EMBL" id="KAA9000620.1"/>
    </source>
</evidence>
<feature type="signal peptide" evidence="5">
    <location>
        <begin position="1"/>
        <end position="21"/>
    </location>
</feature>
<feature type="chain" id="PRO_5023931915" evidence="5">
    <location>
        <begin position="22"/>
        <end position="271"/>
    </location>
</feature>
<sequence length="271" mass="30040">MKNLRTWAMSGALLFSLAAHGGETLDRVTHTGVMRNVLLNNYPPFGFIDDNNQLAGFDVDVARAVAERLGVRLELITPGWETIVSGRWQGRWDTCICSMTPNSERAKVLDFVTPYYSSPAVLVVHKDDNRIHGAADLTGKKVGTGIGSSYENYLHKSLVIPGAKPLEYPFGDVQVIPTDESMAFQNLALGPGKRLDAVVSDLATANDRIKKIPRFRVVAELYSEPNWVVTDKGDPQWDQKLTETVQSLRADGTLAKISQRWLGEDVTREQQ</sequence>
<keyword evidence="3 5" id="KW-0732">Signal</keyword>
<evidence type="ECO:0000256" key="5">
    <source>
        <dbReference type="SAM" id="SignalP"/>
    </source>
</evidence>
<dbReference type="RefSeq" id="WP_150434888.1">
    <property type="nucleotide sequence ID" value="NZ_VYKJ01000004.1"/>
</dbReference>
<dbReference type="SUPFAM" id="SSF53850">
    <property type="entry name" value="Periplasmic binding protein-like II"/>
    <property type="match status" value="1"/>
</dbReference>
<dbReference type="PROSITE" id="PS01039">
    <property type="entry name" value="SBP_BACTERIAL_3"/>
    <property type="match status" value="1"/>
</dbReference>
<dbReference type="GO" id="GO:0015276">
    <property type="term" value="F:ligand-gated monoatomic ion channel activity"/>
    <property type="evidence" value="ECO:0007669"/>
    <property type="project" value="InterPro"/>
</dbReference>
<name>A0A5J5G248_9GAMM</name>
<dbReference type="InterPro" id="IPR018313">
    <property type="entry name" value="SBP_3_CS"/>
</dbReference>
<comment type="caution">
    <text evidence="8">The sequence shown here is derived from an EMBL/GenBank/DDBJ whole genome shotgun (WGS) entry which is preliminary data.</text>
</comment>
<dbReference type="SMART" id="SM00079">
    <property type="entry name" value="PBPe"/>
    <property type="match status" value="1"/>
</dbReference>
<protein>
    <submittedName>
        <fullName evidence="8">Transporter substrate-binding domain-containing protein</fullName>
    </submittedName>
</protein>
<dbReference type="PANTHER" id="PTHR35936:SF35">
    <property type="entry name" value="L-CYSTINE-BINDING PROTEIN TCYJ"/>
    <property type="match status" value="1"/>
</dbReference>
<evidence type="ECO:0000259" key="6">
    <source>
        <dbReference type="SMART" id="SM00062"/>
    </source>
</evidence>
<dbReference type="GO" id="GO:0030288">
    <property type="term" value="C:outer membrane-bounded periplasmic space"/>
    <property type="evidence" value="ECO:0007669"/>
    <property type="project" value="UniProtKB-ARBA"/>
</dbReference>
<dbReference type="PANTHER" id="PTHR35936">
    <property type="entry name" value="MEMBRANE-BOUND LYTIC MUREIN TRANSGLYCOSYLASE F"/>
    <property type="match status" value="1"/>
</dbReference>
<evidence type="ECO:0000256" key="3">
    <source>
        <dbReference type="ARBA" id="ARBA00022729"/>
    </source>
</evidence>
<accession>A0A5J5G248</accession>
<keyword evidence="9" id="KW-1185">Reference proteome</keyword>
<organism evidence="8 9">
    <name type="scientific">Affinibrenneria salicis</name>
    <dbReference type="NCBI Taxonomy" id="2590031"/>
    <lineage>
        <taxon>Bacteria</taxon>
        <taxon>Pseudomonadati</taxon>
        <taxon>Pseudomonadota</taxon>
        <taxon>Gammaproteobacteria</taxon>
        <taxon>Enterobacterales</taxon>
        <taxon>Pectobacteriaceae</taxon>
        <taxon>Affinibrenneria</taxon>
    </lineage>
</organism>
<feature type="domain" description="Ionotropic glutamate receptor C-terminal" evidence="7">
    <location>
        <begin position="34"/>
        <end position="264"/>
    </location>
</feature>
<evidence type="ECO:0000256" key="1">
    <source>
        <dbReference type="ARBA" id="ARBA00004196"/>
    </source>
</evidence>
<dbReference type="OrthoDB" id="368476at2"/>
<dbReference type="Pfam" id="PF00497">
    <property type="entry name" value="SBP_bac_3"/>
    <property type="match status" value="1"/>
</dbReference>
<dbReference type="AlphaFoldDB" id="A0A5J5G248"/>
<evidence type="ECO:0000259" key="7">
    <source>
        <dbReference type="SMART" id="SM00079"/>
    </source>
</evidence>
<gene>
    <name evidence="8" type="ORF">FJU30_10375</name>
</gene>
<evidence type="ECO:0000256" key="4">
    <source>
        <dbReference type="RuleBase" id="RU003744"/>
    </source>
</evidence>
<dbReference type="EMBL" id="VYKJ01000004">
    <property type="protein sequence ID" value="KAA9000620.1"/>
    <property type="molecule type" value="Genomic_DNA"/>
</dbReference>
<proteinExistence type="inferred from homology"/>
<comment type="subcellular location">
    <subcellularLocation>
        <location evidence="1">Cell envelope</location>
    </subcellularLocation>
</comment>
<dbReference type="GO" id="GO:0016020">
    <property type="term" value="C:membrane"/>
    <property type="evidence" value="ECO:0007669"/>
    <property type="project" value="InterPro"/>
</dbReference>